<proteinExistence type="predicted"/>
<evidence type="ECO:0000256" key="5">
    <source>
        <dbReference type="SAM" id="SignalP"/>
    </source>
</evidence>
<feature type="signal peptide" evidence="5">
    <location>
        <begin position="1"/>
        <end position="18"/>
    </location>
</feature>
<dbReference type="Gene3D" id="2.120.10.80">
    <property type="entry name" value="Kelch-type beta propeller"/>
    <property type="match status" value="1"/>
</dbReference>
<keyword evidence="7" id="KW-1185">Reference proteome</keyword>
<keyword evidence="2" id="KW-0677">Repeat</keyword>
<evidence type="ECO:0000256" key="2">
    <source>
        <dbReference type="ARBA" id="ARBA00022737"/>
    </source>
</evidence>
<name>A0A4P9WK64_9FUNG</name>
<evidence type="ECO:0000313" key="7">
    <source>
        <dbReference type="Proteomes" id="UP000269721"/>
    </source>
</evidence>
<dbReference type="PANTHER" id="PTHR46093:SF18">
    <property type="entry name" value="FIBRONECTIN TYPE-III DOMAIN-CONTAINING PROTEIN"/>
    <property type="match status" value="1"/>
</dbReference>
<evidence type="ECO:0000256" key="1">
    <source>
        <dbReference type="ARBA" id="ARBA00022441"/>
    </source>
</evidence>
<keyword evidence="1" id="KW-0880">Kelch repeat</keyword>
<evidence type="ECO:0008006" key="8">
    <source>
        <dbReference type="Google" id="ProtNLM"/>
    </source>
</evidence>
<dbReference type="SMART" id="SM00612">
    <property type="entry name" value="Kelch"/>
    <property type="match status" value="2"/>
</dbReference>
<accession>A0A4P9WK64</accession>
<keyword evidence="4" id="KW-1133">Transmembrane helix</keyword>
<dbReference type="InterPro" id="IPR015915">
    <property type="entry name" value="Kelch-typ_b-propeller"/>
</dbReference>
<dbReference type="EMBL" id="KZ994831">
    <property type="protein sequence ID" value="RKO91948.1"/>
    <property type="molecule type" value="Genomic_DNA"/>
</dbReference>
<feature type="compositionally biased region" description="Low complexity" evidence="3">
    <location>
        <begin position="379"/>
        <end position="396"/>
    </location>
</feature>
<keyword evidence="5" id="KW-0732">Signal</keyword>
<feature type="compositionally biased region" description="Low complexity" evidence="3">
    <location>
        <begin position="317"/>
        <end position="338"/>
    </location>
</feature>
<dbReference type="Pfam" id="PF24681">
    <property type="entry name" value="Kelch_KLHDC2_KLHL20_DRC7"/>
    <property type="match status" value="1"/>
</dbReference>
<gene>
    <name evidence="6" type="ORF">BDK51DRAFT_27369</name>
</gene>
<dbReference type="PANTHER" id="PTHR46093">
    <property type="entry name" value="ACYL-COA-BINDING DOMAIN-CONTAINING PROTEIN 5"/>
    <property type="match status" value="1"/>
</dbReference>
<evidence type="ECO:0000256" key="4">
    <source>
        <dbReference type="SAM" id="Phobius"/>
    </source>
</evidence>
<dbReference type="OrthoDB" id="10250130at2759"/>
<evidence type="ECO:0000313" key="6">
    <source>
        <dbReference type="EMBL" id="RKO91948.1"/>
    </source>
</evidence>
<feature type="compositionally biased region" description="Polar residues" evidence="3">
    <location>
        <begin position="307"/>
        <end position="316"/>
    </location>
</feature>
<reference evidence="7" key="1">
    <citation type="journal article" date="2018" name="Nat. Microbiol.">
        <title>Leveraging single-cell genomics to expand the fungal tree of life.</title>
        <authorList>
            <person name="Ahrendt S.R."/>
            <person name="Quandt C.A."/>
            <person name="Ciobanu D."/>
            <person name="Clum A."/>
            <person name="Salamov A."/>
            <person name="Andreopoulos B."/>
            <person name="Cheng J.F."/>
            <person name="Woyke T."/>
            <person name="Pelin A."/>
            <person name="Henrissat B."/>
            <person name="Reynolds N.K."/>
            <person name="Benny G.L."/>
            <person name="Smith M.E."/>
            <person name="James T.Y."/>
            <person name="Grigoriev I.V."/>
        </authorList>
    </citation>
    <scope>NUCLEOTIDE SEQUENCE [LARGE SCALE GENOMIC DNA]</scope>
</reference>
<evidence type="ECO:0000256" key="3">
    <source>
        <dbReference type="SAM" id="MobiDB-lite"/>
    </source>
</evidence>
<feature type="region of interest" description="Disordered" evidence="3">
    <location>
        <begin position="376"/>
        <end position="432"/>
    </location>
</feature>
<feature type="compositionally biased region" description="Pro residues" evidence="3">
    <location>
        <begin position="420"/>
        <end position="429"/>
    </location>
</feature>
<keyword evidence="4" id="KW-0812">Transmembrane</keyword>
<dbReference type="SUPFAM" id="SSF117281">
    <property type="entry name" value="Kelch motif"/>
    <property type="match status" value="1"/>
</dbReference>
<feature type="chain" id="PRO_5020906877" description="Galactose oxidase" evidence="5">
    <location>
        <begin position="19"/>
        <end position="519"/>
    </location>
</feature>
<feature type="compositionally biased region" description="Pro residues" evidence="3">
    <location>
        <begin position="397"/>
        <end position="411"/>
    </location>
</feature>
<organism evidence="6 7">
    <name type="scientific">Blyttiomyces helicus</name>
    <dbReference type="NCBI Taxonomy" id="388810"/>
    <lineage>
        <taxon>Eukaryota</taxon>
        <taxon>Fungi</taxon>
        <taxon>Fungi incertae sedis</taxon>
        <taxon>Chytridiomycota</taxon>
        <taxon>Chytridiomycota incertae sedis</taxon>
        <taxon>Chytridiomycetes</taxon>
        <taxon>Chytridiomycetes incertae sedis</taxon>
        <taxon>Blyttiomyces</taxon>
    </lineage>
</organism>
<protein>
    <recommendedName>
        <fullName evidence="8">Galactose oxidase</fullName>
    </recommendedName>
</protein>
<dbReference type="AlphaFoldDB" id="A0A4P9WK64"/>
<keyword evidence="4" id="KW-0472">Membrane</keyword>
<dbReference type="InterPro" id="IPR006652">
    <property type="entry name" value="Kelch_1"/>
</dbReference>
<feature type="transmembrane region" description="Helical" evidence="4">
    <location>
        <begin position="340"/>
        <end position="362"/>
    </location>
</feature>
<dbReference type="Proteomes" id="UP000269721">
    <property type="component" value="Unassembled WGS sequence"/>
</dbReference>
<sequence>MLLPFITTLANATTAAQTIPPPTAAARTIPPRFGAILATGPSGIVFLGGRIKVAGHNDSQTEQQQLQELQAGVVVVSYANQSVTTVNTTDPDNRLIAEGQACAQGTRGVIFGGDTAVNGIVNSVLYTFDLSPISMRQTAQVPSSRTRHCGTALGTDSLFIFGGDNAPDQTQGNLLRDAFIYSMTTEEWVPVGGTSLPPSARFGPSCTAIGQKVYLFGGWDGHSDLNDLWVFDNTTNAWTEVSTAGTPPSIRTYSSMTSVGSEFLVVSGGQTAFTATDPAFYFLNVSSSTWFLGSINGSLPYQPPVTPTGTATLPTASSSNTSSSSPSPGSQSTSGSSSKILPAVGGAIGSLIVILAVSYLIYRHYARRQEGLLTHVDFPTSLSPPTRPLPTDSIPRTPSPMPPASLPPQPPSLGDAHPESPSPRDPTPSPVLLKASSSVHVDEGAPPAYDSAVQEELRTREDAPPAVHFQKYRGLSLLMTLREVFTDRWARATNITDGTEGLLPLSCVDVGKDFPHIVA</sequence>
<feature type="region of interest" description="Disordered" evidence="3">
    <location>
        <begin position="303"/>
        <end position="338"/>
    </location>
</feature>